<dbReference type="RefSeq" id="WP_106647320.1">
    <property type="nucleotide sequence ID" value="NZ_BMGO01000001.1"/>
</dbReference>
<dbReference type="AlphaFoldDB" id="A0A2K9B055"/>
<sequence length="435" mass="47087">MAVTETTEKVALIQSDAVTFGLIMAVLGLIFYTASRGEGFWHKFYKHIPALLLCYFIPGALNTLGFFEKSSADNIYHIASRYLLPASLFLLTLSIDFKKIFGLGWRAVAMFFAGTVGVIIGGPLAVLLFAFVAPEWVGITDQAVPKGEEIWAGLATVAGSWIGGGANQASMQVLYEVSDTLFGTMAVMDVLVAEIWMVALLFMIKKSDSIDKWMKADNSSIEELKVTVEKYTRENERIASFEDYKMILGLAFAVVGVAHLAGIYFPEWILGSVEKGSTAYKIFDNIGFGSAFFWIIIASTVLALIMSQTKLRQIEHAGSTKIGTVFIYILVASIGMKMDLTKIFDHYQVFFIGLVWMMIHVIILFVVAKLIKAPYFFIAVGSKANIGGAASAPVVAAAFHPSLAPVGVLLAILGYAVGSVGAIATAIMMRAVVGG</sequence>
<dbReference type="InterPro" id="IPR008537">
    <property type="entry name" value="DUF819"/>
</dbReference>
<keyword evidence="2" id="KW-1185">Reference proteome</keyword>
<dbReference type="EMBL" id="CP025120">
    <property type="protein sequence ID" value="AUD79509.1"/>
    <property type="molecule type" value="Genomic_DNA"/>
</dbReference>
<dbReference type="OrthoDB" id="653763at2"/>
<organism evidence="1 2">
    <name type="scientific">Kangiella profundi</name>
    <dbReference type="NCBI Taxonomy" id="1561924"/>
    <lineage>
        <taxon>Bacteria</taxon>
        <taxon>Pseudomonadati</taxon>
        <taxon>Pseudomonadota</taxon>
        <taxon>Gammaproteobacteria</taxon>
        <taxon>Kangiellales</taxon>
        <taxon>Kangiellaceae</taxon>
        <taxon>Kangiella</taxon>
    </lineage>
</organism>
<dbReference type="PANTHER" id="PTHR34289:SF8">
    <property type="entry name" value="DUF819 DOMAIN-CONTAINING PROTEIN"/>
    <property type="match status" value="1"/>
</dbReference>
<gene>
    <name evidence="1" type="ORF">CW740_09770</name>
</gene>
<dbReference type="KEGG" id="kpd:CW740_09770"/>
<proteinExistence type="predicted"/>
<evidence type="ECO:0000313" key="1">
    <source>
        <dbReference type="EMBL" id="AUD79509.1"/>
    </source>
</evidence>
<protein>
    <submittedName>
        <fullName evidence="1">Uncharacterized protein</fullName>
    </submittedName>
</protein>
<reference evidence="1 2" key="1">
    <citation type="submission" date="2017-12" db="EMBL/GenBank/DDBJ databases">
        <title>Kangiella profundi FT102 completed genome.</title>
        <authorList>
            <person name="Xu J."/>
            <person name="Wang J."/>
            <person name="Lu Y."/>
        </authorList>
    </citation>
    <scope>NUCLEOTIDE SEQUENCE [LARGE SCALE GENOMIC DNA]</scope>
    <source>
        <strain evidence="1 2">FT102</strain>
    </source>
</reference>
<dbReference type="Proteomes" id="UP000232693">
    <property type="component" value="Chromosome"/>
</dbReference>
<dbReference type="Pfam" id="PF05684">
    <property type="entry name" value="DUF819"/>
    <property type="match status" value="1"/>
</dbReference>
<accession>A0A2K9B055</accession>
<evidence type="ECO:0000313" key="2">
    <source>
        <dbReference type="Proteomes" id="UP000232693"/>
    </source>
</evidence>
<name>A0A2K9B055_9GAMM</name>
<dbReference type="PANTHER" id="PTHR34289">
    <property type="entry name" value="PROTEIN, PUTATIVE (DUF819)-RELATED"/>
    <property type="match status" value="1"/>
</dbReference>